<accession>A0A7W8E4D1</accession>
<keyword evidence="1" id="KW-0812">Transmembrane</keyword>
<dbReference type="InterPro" id="IPR021796">
    <property type="entry name" value="Tll0287-like_dom"/>
</dbReference>
<keyword evidence="4" id="KW-1185">Reference proteome</keyword>
<dbReference type="EC" id="2.7.13.1" evidence="3"/>
<reference evidence="3 4" key="1">
    <citation type="submission" date="2020-08" db="EMBL/GenBank/DDBJ databases">
        <title>Genomic Encyclopedia of Type Strains, Phase IV (KMG-V): Genome sequencing to study the core and pangenomes of soil and plant-associated prokaryotes.</title>
        <authorList>
            <person name="Whitman W."/>
        </authorList>
    </citation>
    <scope>NUCLEOTIDE SEQUENCE [LARGE SCALE GENOMIC DNA]</scope>
    <source>
        <strain evidence="3 4">M8UP14</strain>
    </source>
</reference>
<evidence type="ECO:0000256" key="1">
    <source>
        <dbReference type="SAM" id="Phobius"/>
    </source>
</evidence>
<dbReference type="InterPro" id="IPR003660">
    <property type="entry name" value="HAMP_dom"/>
</dbReference>
<keyword evidence="3" id="KW-0418">Kinase</keyword>
<dbReference type="RefSeq" id="WP_184215459.1">
    <property type="nucleotide sequence ID" value="NZ_JACHIP010000002.1"/>
</dbReference>
<dbReference type="PROSITE" id="PS50885">
    <property type="entry name" value="HAMP"/>
    <property type="match status" value="1"/>
</dbReference>
<dbReference type="Pfam" id="PF00672">
    <property type="entry name" value="HAMP"/>
    <property type="match status" value="1"/>
</dbReference>
<dbReference type="EMBL" id="JACHIP010000002">
    <property type="protein sequence ID" value="MBB5057020.1"/>
    <property type="molecule type" value="Genomic_DNA"/>
</dbReference>
<proteinExistence type="predicted"/>
<keyword evidence="3" id="KW-0808">Transferase</keyword>
<evidence type="ECO:0000313" key="3">
    <source>
        <dbReference type="EMBL" id="MBB5057020.1"/>
    </source>
</evidence>
<dbReference type="SMART" id="SM00304">
    <property type="entry name" value="HAMP"/>
    <property type="match status" value="1"/>
</dbReference>
<dbReference type="GO" id="GO:0008256">
    <property type="term" value="F:protein histidine pros-kinase activity"/>
    <property type="evidence" value="ECO:0007669"/>
    <property type="project" value="UniProtKB-EC"/>
</dbReference>
<dbReference type="Gene3D" id="6.10.340.10">
    <property type="match status" value="1"/>
</dbReference>
<organism evidence="3 4">
    <name type="scientific">Granulicella aggregans</name>
    <dbReference type="NCBI Taxonomy" id="474949"/>
    <lineage>
        <taxon>Bacteria</taxon>
        <taxon>Pseudomonadati</taxon>
        <taxon>Acidobacteriota</taxon>
        <taxon>Terriglobia</taxon>
        <taxon>Terriglobales</taxon>
        <taxon>Acidobacteriaceae</taxon>
        <taxon>Granulicella</taxon>
    </lineage>
</organism>
<dbReference type="GO" id="GO:0007165">
    <property type="term" value="P:signal transduction"/>
    <property type="evidence" value="ECO:0007669"/>
    <property type="project" value="InterPro"/>
</dbReference>
<dbReference type="Proteomes" id="UP000540989">
    <property type="component" value="Unassembled WGS sequence"/>
</dbReference>
<keyword evidence="1" id="KW-1133">Transmembrane helix</keyword>
<name>A0A7W8E4D1_9BACT</name>
<dbReference type="Pfam" id="PF11845">
    <property type="entry name" value="Tll0287-like"/>
    <property type="match status" value="1"/>
</dbReference>
<evidence type="ECO:0000313" key="4">
    <source>
        <dbReference type="Proteomes" id="UP000540989"/>
    </source>
</evidence>
<sequence length="335" mass="37665">MERLRSTWEASSTLILSLQYREPELRTYRVARALRLLTTQGERTLKLLVKFNLLLVGVFALGLISTWFEARDFLQGQAQEEVLREAGLLAASASATRVYTEEAITPYLAKAGEHDGVFLPQTIPFYAATTTFQKIQHDYPDYTYKEAALNPTNLRDRATDWEADLIQHFRDSPGDNELTRTRETANGPSLYLAHPIRVTEGCLSCHSQPSVAPKTLVAKYGDRNGFGWNMGEVVGAQIVSVPTSLPLKIAHQGLIRLTIDLFVIFAFVIVLIDIGLYVIVIRPLRTISESANRISRGEMDLEHLTARGNDEVTEVTRSFNRMHTSLQKAMNLLEE</sequence>
<comment type="caution">
    <text evidence="3">The sequence shown here is derived from an EMBL/GenBank/DDBJ whole genome shotgun (WGS) entry which is preliminary data.</text>
</comment>
<feature type="domain" description="HAMP" evidence="2">
    <location>
        <begin position="278"/>
        <end position="331"/>
    </location>
</feature>
<evidence type="ECO:0000259" key="2">
    <source>
        <dbReference type="PROSITE" id="PS50885"/>
    </source>
</evidence>
<dbReference type="AlphaFoldDB" id="A0A7W8E4D1"/>
<dbReference type="CDD" id="cd06225">
    <property type="entry name" value="HAMP"/>
    <property type="match status" value="1"/>
</dbReference>
<dbReference type="GO" id="GO:0016020">
    <property type="term" value="C:membrane"/>
    <property type="evidence" value="ECO:0007669"/>
    <property type="project" value="InterPro"/>
</dbReference>
<protein>
    <submittedName>
        <fullName evidence="3">Protein-histidine pros-kinase</fullName>
        <ecNumber evidence="3">2.7.13.1</ecNumber>
    </submittedName>
</protein>
<keyword evidence="1" id="KW-0472">Membrane</keyword>
<feature type="transmembrane region" description="Helical" evidence="1">
    <location>
        <begin position="47"/>
        <end position="68"/>
    </location>
</feature>
<gene>
    <name evidence="3" type="ORF">HDF16_001705</name>
</gene>
<feature type="transmembrane region" description="Helical" evidence="1">
    <location>
        <begin position="261"/>
        <end position="280"/>
    </location>
</feature>
<dbReference type="SUPFAM" id="SSF158472">
    <property type="entry name" value="HAMP domain-like"/>
    <property type="match status" value="1"/>
</dbReference>